<dbReference type="InterPro" id="IPR029016">
    <property type="entry name" value="GAF-like_dom_sf"/>
</dbReference>
<keyword evidence="1" id="KW-0175">Coiled coil</keyword>
<evidence type="ECO:0000313" key="6">
    <source>
        <dbReference type="Proteomes" id="UP000183104"/>
    </source>
</evidence>
<keyword evidence="2" id="KW-1133">Transmembrane helix</keyword>
<dbReference type="InterPro" id="IPR043128">
    <property type="entry name" value="Rev_trsase/Diguanyl_cyclase"/>
</dbReference>
<dbReference type="PANTHER" id="PTHR33121:SF23">
    <property type="entry name" value="CYCLIC DI-GMP PHOSPHODIESTERASE PDEB"/>
    <property type="match status" value="1"/>
</dbReference>
<dbReference type="SMART" id="SM00267">
    <property type="entry name" value="GGDEF"/>
    <property type="match status" value="1"/>
</dbReference>
<dbReference type="CDD" id="cd00130">
    <property type="entry name" value="PAS"/>
    <property type="match status" value="1"/>
</dbReference>
<evidence type="ECO:0000313" key="5">
    <source>
        <dbReference type="EMBL" id="SCY39399.1"/>
    </source>
</evidence>
<dbReference type="NCBIfam" id="TIGR00254">
    <property type="entry name" value="GGDEF"/>
    <property type="match status" value="1"/>
</dbReference>
<keyword evidence="2" id="KW-0812">Transmembrane</keyword>
<dbReference type="SMART" id="SM00065">
    <property type="entry name" value="GAF"/>
    <property type="match status" value="1"/>
</dbReference>
<feature type="transmembrane region" description="Helical" evidence="2">
    <location>
        <begin position="6"/>
        <end position="24"/>
    </location>
</feature>
<dbReference type="Pfam" id="PF00990">
    <property type="entry name" value="GGDEF"/>
    <property type="match status" value="1"/>
</dbReference>
<dbReference type="SUPFAM" id="SSF55781">
    <property type="entry name" value="GAF domain-like"/>
    <property type="match status" value="1"/>
</dbReference>
<dbReference type="PANTHER" id="PTHR33121">
    <property type="entry name" value="CYCLIC DI-GMP PHOSPHODIESTERASE PDEF"/>
    <property type="match status" value="1"/>
</dbReference>
<proteinExistence type="predicted"/>
<dbReference type="RefSeq" id="WP_054965323.1">
    <property type="nucleotide sequence ID" value="NZ_FMUN01000005.1"/>
</dbReference>
<dbReference type="SUPFAM" id="SSF55785">
    <property type="entry name" value="PYP-like sensor domain (PAS domain)"/>
    <property type="match status" value="1"/>
</dbReference>
<evidence type="ECO:0000256" key="2">
    <source>
        <dbReference type="SAM" id="Phobius"/>
    </source>
</evidence>
<dbReference type="Gene3D" id="3.30.450.20">
    <property type="entry name" value="PAS domain"/>
    <property type="match status" value="1"/>
</dbReference>
<gene>
    <name evidence="5" type="ORF">SAMN05661077_1987</name>
</gene>
<dbReference type="PROSITE" id="PS50887">
    <property type="entry name" value="GGDEF"/>
    <property type="match status" value="1"/>
</dbReference>
<dbReference type="InterPro" id="IPR003018">
    <property type="entry name" value="GAF"/>
</dbReference>
<evidence type="ECO:0000256" key="1">
    <source>
        <dbReference type="SAM" id="Coils"/>
    </source>
</evidence>
<dbReference type="Gene3D" id="3.20.20.450">
    <property type="entry name" value="EAL domain"/>
    <property type="match status" value="1"/>
</dbReference>
<organism evidence="5 6">
    <name type="scientific">Thiohalorhabdus denitrificans</name>
    <dbReference type="NCBI Taxonomy" id="381306"/>
    <lineage>
        <taxon>Bacteria</taxon>
        <taxon>Pseudomonadati</taxon>
        <taxon>Pseudomonadota</taxon>
        <taxon>Gammaproteobacteria</taxon>
        <taxon>Thiohalorhabdales</taxon>
        <taxon>Thiohalorhabdaceae</taxon>
        <taxon>Thiohalorhabdus</taxon>
    </lineage>
</organism>
<dbReference type="EMBL" id="FMUN01000005">
    <property type="protein sequence ID" value="SCY39399.1"/>
    <property type="molecule type" value="Genomic_DNA"/>
</dbReference>
<dbReference type="Pfam" id="PF00563">
    <property type="entry name" value="EAL"/>
    <property type="match status" value="1"/>
</dbReference>
<feature type="transmembrane region" description="Helical" evidence="2">
    <location>
        <begin position="31"/>
        <end position="47"/>
    </location>
</feature>
<dbReference type="SUPFAM" id="SSF141868">
    <property type="entry name" value="EAL domain-like"/>
    <property type="match status" value="1"/>
</dbReference>
<feature type="domain" description="GGDEF" evidence="4">
    <location>
        <begin position="419"/>
        <end position="552"/>
    </location>
</feature>
<dbReference type="SMART" id="SM00052">
    <property type="entry name" value="EAL"/>
    <property type="match status" value="1"/>
</dbReference>
<dbReference type="PROSITE" id="PS50883">
    <property type="entry name" value="EAL"/>
    <property type="match status" value="1"/>
</dbReference>
<dbReference type="Gene3D" id="3.30.70.270">
    <property type="match status" value="1"/>
</dbReference>
<dbReference type="Proteomes" id="UP000183104">
    <property type="component" value="Unassembled WGS sequence"/>
</dbReference>
<dbReference type="Gene3D" id="3.30.450.40">
    <property type="match status" value="1"/>
</dbReference>
<dbReference type="InterPro" id="IPR000014">
    <property type="entry name" value="PAS"/>
</dbReference>
<dbReference type="OrthoDB" id="9816034at2"/>
<reference evidence="6" key="1">
    <citation type="submission" date="2016-10" db="EMBL/GenBank/DDBJ databases">
        <authorList>
            <person name="Varghese N."/>
        </authorList>
    </citation>
    <scope>NUCLEOTIDE SEQUENCE [LARGE SCALE GENOMIC DNA]</scope>
    <source>
        <strain evidence="6">HL 19</strain>
    </source>
</reference>
<evidence type="ECO:0000259" key="4">
    <source>
        <dbReference type="PROSITE" id="PS50887"/>
    </source>
</evidence>
<dbReference type="InterPro" id="IPR029787">
    <property type="entry name" value="Nucleotide_cyclase"/>
</dbReference>
<dbReference type="GO" id="GO:0071111">
    <property type="term" value="F:cyclic-guanylate-specific phosphodiesterase activity"/>
    <property type="evidence" value="ECO:0007669"/>
    <property type="project" value="InterPro"/>
</dbReference>
<dbReference type="Pfam" id="PF01590">
    <property type="entry name" value="GAF"/>
    <property type="match status" value="1"/>
</dbReference>
<name>A0A1G5FJE5_9GAMM</name>
<dbReference type="SUPFAM" id="SSF55073">
    <property type="entry name" value="Nucleotide cyclase"/>
    <property type="match status" value="1"/>
</dbReference>
<dbReference type="InterPro" id="IPR000160">
    <property type="entry name" value="GGDEF_dom"/>
</dbReference>
<accession>A0A1G5FJE5</accession>
<dbReference type="InterPro" id="IPR001633">
    <property type="entry name" value="EAL_dom"/>
</dbReference>
<keyword evidence="6" id="KW-1185">Reference proteome</keyword>
<dbReference type="CDD" id="cd01948">
    <property type="entry name" value="EAL"/>
    <property type="match status" value="1"/>
</dbReference>
<dbReference type="InterPro" id="IPR035965">
    <property type="entry name" value="PAS-like_dom_sf"/>
</dbReference>
<sequence length="819" mass="90990">MGTLLLLSITVRLAGLGLTLWLLLRDRRMPILFLAALTSLMAARQGITFAQMDTPWLGGPWISELPGLAVSFLILGVVLASMRLLREEGRQFSFWDNVSREAGFAFATVAPDQTLRRVSTNIRELLGYSPEALAGRTFHSLTAPGSPLRELPTPQEAPDLVRGLRREAVLLSRDGQRIPVRIFLRHLGTPLYERRHYNLVIADRREEVQARQLQETIADLAREAEDIITNEGWGLVHIAERAAAALNVERFNVWWFSPDYQHLRCAENFDRTAGRHTAGEVLDTAQAPVYVEALRANRVLKVEDSASDPNLRELTPTYLARHGVRALLDAPILLEGEVAGVVCFEHTGGRRAWSEAEVAFAGSIADLVALARTAGRHRKRAEQLAQQAYLDPLTGLLNWQYLQQRLQEEVERQEATGEPRLALLYIDIDQFRYVNDTLGHETGDHLLAEVGKELIAAQPTDSLLGRVGGDAFVLAVPGLDEQAACGVGETIRDRLAHFGFRVGKRDMTLSVSIGVAPLRDTSDTAGDLLARADLACNQAKEAGRNRISLYQPGETAGQLMSKRLEMFHRLRRALNQDRFRLVYQPIRGLGGNTGDFHETLLRMEEDGELLLPAEFLPTAERFSLMGEIDRWVVRHALAKLATERRERPGLTFSINLSASAFNDQQLCDEIRQEIERWELDPSAVVFEITETVAIANMAAAKAMIWTLKEMGCRFSLDDFGSGFASFAYLRELPVDLVKIDGHFIRELSGSTLDLAIVRSLVDIAHTLGKEVVAEFVENGQTLALLQEMGVHYGQGAYLGPPQAEPAPVLRRPRPAVGEG</sequence>
<feature type="domain" description="EAL" evidence="3">
    <location>
        <begin position="563"/>
        <end position="815"/>
    </location>
</feature>
<protein>
    <submittedName>
        <fullName evidence="5">Diguanylate cyclase (GGDEF) domain-containing protein</fullName>
    </submittedName>
</protein>
<dbReference type="InterPro" id="IPR050706">
    <property type="entry name" value="Cyclic-di-GMP_PDE-like"/>
</dbReference>
<dbReference type="CDD" id="cd01949">
    <property type="entry name" value="GGDEF"/>
    <property type="match status" value="1"/>
</dbReference>
<feature type="coiled-coil region" evidence="1">
    <location>
        <begin position="203"/>
        <end position="230"/>
    </location>
</feature>
<dbReference type="InterPro" id="IPR035919">
    <property type="entry name" value="EAL_sf"/>
</dbReference>
<evidence type="ECO:0000259" key="3">
    <source>
        <dbReference type="PROSITE" id="PS50883"/>
    </source>
</evidence>
<keyword evidence="2" id="KW-0472">Membrane</keyword>
<dbReference type="AlphaFoldDB" id="A0A1G5FJE5"/>